<feature type="transmembrane region" description="Helical" evidence="1">
    <location>
        <begin position="124"/>
        <end position="149"/>
    </location>
</feature>
<organism evidence="2">
    <name type="scientific">Streptomyces sp. R44</name>
    <dbReference type="NCBI Taxonomy" id="3238633"/>
    <lineage>
        <taxon>Bacteria</taxon>
        <taxon>Bacillati</taxon>
        <taxon>Actinomycetota</taxon>
        <taxon>Actinomycetes</taxon>
        <taxon>Kitasatosporales</taxon>
        <taxon>Streptomycetaceae</taxon>
        <taxon>Streptomyces</taxon>
    </lineage>
</organism>
<keyword evidence="1" id="KW-0472">Membrane</keyword>
<feature type="transmembrane region" description="Helical" evidence="1">
    <location>
        <begin position="95"/>
        <end position="112"/>
    </location>
</feature>
<feature type="transmembrane region" description="Helical" evidence="1">
    <location>
        <begin position="211"/>
        <end position="232"/>
    </location>
</feature>
<gene>
    <name evidence="2" type="ORF">AB5J54_06110</name>
</gene>
<sequence length="385" mass="39320">MTYGRAVIPALIGGLLLTALLWWAGATADALRLPGSGDQLGAERVAELQSWLAPWAYDPPAFLDAGAMVSGYVADTMGGDDRGHYAGLYTTGLQIRYGTVLVAHVLGALLLVRRLPPVRGRTAAAFLALWAWGAVAGTLALAVSAPWLIASTGHGSYRFLPQLASVIASGRQLPVAVGLVAAAATVLVARITARGAEPLPRTDVPARAARLAATAGTAVIALSVVVLSYHSAAAALQEFSPDGGFLSEPGDLLRQWLLLGAWSGPEGGPLGEWLLYRASDVLLLVVVWWALRTLPGLLTRATLPAMAAGAVCATVLGLLASQLLRIAVVQAGPQQGLLHFSAGIGNGVPAALTFGLAAGAVATTVLRLSLRGAPNAAAEAPNAAA</sequence>
<accession>A0AB39SS09</accession>
<evidence type="ECO:0000313" key="2">
    <source>
        <dbReference type="EMBL" id="XDQ70126.1"/>
    </source>
</evidence>
<dbReference type="RefSeq" id="WP_369142870.1">
    <property type="nucleotide sequence ID" value="NZ_CP163444.1"/>
</dbReference>
<feature type="transmembrane region" description="Helical" evidence="1">
    <location>
        <begin position="273"/>
        <end position="291"/>
    </location>
</feature>
<evidence type="ECO:0000256" key="1">
    <source>
        <dbReference type="SAM" id="Phobius"/>
    </source>
</evidence>
<feature type="transmembrane region" description="Helical" evidence="1">
    <location>
        <begin position="344"/>
        <end position="366"/>
    </location>
</feature>
<proteinExistence type="predicted"/>
<dbReference type="EMBL" id="CP163444">
    <property type="protein sequence ID" value="XDQ70126.1"/>
    <property type="molecule type" value="Genomic_DNA"/>
</dbReference>
<dbReference type="AlphaFoldDB" id="A0AB39SS09"/>
<feature type="transmembrane region" description="Helical" evidence="1">
    <location>
        <begin position="169"/>
        <end position="191"/>
    </location>
</feature>
<keyword evidence="1" id="KW-0812">Transmembrane</keyword>
<feature type="transmembrane region" description="Helical" evidence="1">
    <location>
        <begin position="303"/>
        <end position="324"/>
    </location>
</feature>
<keyword evidence="1" id="KW-1133">Transmembrane helix</keyword>
<name>A0AB39SS09_9ACTN</name>
<reference evidence="2" key="1">
    <citation type="submission" date="2024-07" db="EMBL/GenBank/DDBJ databases">
        <authorList>
            <person name="Yu S.T."/>
        </authorList>
    </citation>
    <scope>NUCLEOTIDE SEQUENCE</scope>
    <source>
        <strain evidence="2">R44</strain>
    </source>
</reference>
<protein>
    <submittedName>
        <fullName evidence="2">Uncharacterized protein</fullName>
    </submittedName>
</protein>